<dbReference type="Proteomes" id="UP000472320">
    <property type="component" value="Unassembled WGS sequence"/>
</dbReference>
<feature type="compositionally biased region" description="Low complexity" evidence="5">
    <location>
        <begin position="543"/>
        <end position="566"/>
    </location>
</feature>
<evidence type="ECO:0000256" key="3">
    <source>
        <dbReference type="ARBA" id="ARBA00029447"/>
    </source>
</evidence>
<dbReference type="InterPro" id="IPR004089">
    <property type="entry name" value="MCPsignal_dom"/>
</dbReference>
<protein>
    <submittedName>
        <fullName evidence="8">Methyl-accepting chemotaxis protein</fullName>
    </submittedName>
</protein>
<keyword evidence="2" id="KW-0488">Methylation</keyword>
<keyword evidence="6" id="KW-1133">Transmembrane helix</keyword>
<dbReference type="Gene3D" id="1.10.287.950">
    <property type="entry name" value="Methyl-accepting chemotaxis protein"/>
    <property type="match status" value="1"/>
</dbReference>
<dbReference type="PROSITE" id="PS50111">
    <property type="entry name" value="CHEMOTAXIS_TRANSDUC_2"/>
    <property type="match status" value="1"/>
</dbReference>
<gene>
    <name evidence="8" type="ORF">GM658_26645</name>
</gene>
<dbReference type="CDD" id="cd19411">
    <property type="entry name" value="MCP2201-like_sensor"/>
    <property type="match status" value="1"/>
</dbReference>
<evidence type="ECO:0000313" key="8">
    <source>
        <dbReference type="EMBL" id="MTW14198.1"/>
    </source>
</evidence>
<keyword evidence="6" id="KW-0812">Transmembrane</keyword>
<feature type="domain" description="Methyl-accepting transducer" evidence="7">
    <location>
        <begin position="269"/>
        <end position="498"/>
    </location>
</feature>
<dbReference type="CDD" id="cd11386">
    <property type="entry name" value="MCP_signal"/>
    <property type="match status" value="1"/>
</dbReference>
<dbReference type="EMBL" id="WNKX01000036">
    <property type="protein sequence ID" value="MTW14198.1"/>
    <property type="molecule type" value="Genomic_DNA"/>
</dbReference>
<evidence type="ECO:0000259" key="7">
    <source>
        <dbReference type="PROSITE" id="PS50111"/>
    </source>
</evidence>
<feature type="region of interest" description="Disordered" evidence="5">
    <location>
        <begin position="543"/>
        <end position="574"/>
    </location>
</feature>
<dbReference type="Pfam" id="PF12729">
    <property type="entry name" value="4HB_MCP_1"/>
    <property type="match status" value="1"/>
</dbReference>
<dbReference type="GO" id="GO:0004888">
    <property type="term" value="F:transmembrane signaling receptor activity"/>
    <property type="evidence" value="ECO:0007669"/>
    <property type="project" value="InterPro"/>
</dbReference>
<comment type="caution">
    <text evidence="8">The sequence shown here is derived from an EMBL/GenBank/DDBJ whole genome shotgun (WGS) entry which is preliminary data.</text>
</comment>
<keyword evidence="6" id="KW-0472">Membrane</keyword>
<evidence type="ECO:0000256" key="5">
    <source>
        <dbReference type="SAM" id="MobiDB-lite"/>
    </source>
</evidence>
<dbReference type="PRINTS" id="PR00260">
    <property type="entry name" value="CHEMTRNSDUCR"/>
</dbReference>
<evidence type="ECO:0000313" key="9">
    <source>
        <dbReference type="Proteomes" id="UP000472320"/>
    </source>
</evidence>
<feature type="transmembrane region" description="Helical" evidence="6">
    <location>
        <begin position="6"/>
        <end position="27"/>
    </location>
</feature>
<proteinExistence type="inferred from homology"/>
<dbReference type="InterPro" id="IPR047347">
    <property type="entry name" value="YvaQ-like_sensor"/>
</dbReference>
<evidence type="ECO:0000256" key="6">
    <source>
        <dbReference type="SAM" id="Phobius"/>
    </source>
</evidence>
<dbReference type="GO" id="GO:0007165">
    <property type="term" value="P:signal transduction"/>
    <property type="evidence" value="ECO:0007669"/>
    <property type="project" value="UniProtKB-KW"/>
</dbReference>
<keyword evidence="9" id="KW-1185">Reference proteome</keyword>
<reference evidence="8 9" key="1">
    <citation type="submission" date="2019-11" db="EMBL/GenBank/DDBJ databases">
        <title>Type strains purchased from KCTC, JCM and DSMZ.</title>
        <authorList>
            <person name="Lu H."/>
        </authorList>
    </citation>
    <scope>NUCLEOTIDE SEQUENCE [LARGE SCALE GENOMIC DNA]</scope>
    <source>
        <strain evidence="8 9">JCM 31587</strain>
    </source>
</reference>
<accession>A0A6L6QP51</accession>
<dbReference type="SUPFAM" id="SSF58104">
    <property type="entry name" value="Methyl-accepting chemotaxis protein (MCP) signaling domain"/>
    <property type="match status" value="1"/>
</dbReference>
<dbReference type="Pfam" id="PF00015">
    <property type="entry name" value="MCPsignal"/>
    <property type="match status" value="1"/>
</dbReference>
<dbReference type="InterPro" id="IPR051310">
    <property type="entry name" value="MCP_chemotaxis"/>
</dbReference>
<sequence length="574" mass="60490">MKVGARLGLGFALVLAFLVIITIVGIWRMAQIQDRLDHVVSVNAVATRLVVDMRNNVENVSGLKILTLMSEPSDMEPELARINKQLKDYETADAKLSALYVNDATAEEKSLLQQVKAQEAVVLPAVKKASELWLANDALAATKIYLKEIRPAQKKWVEALGQLAALEDKLNDSMKVEAAEGFASARMFMIIAGLAAVVVSIFAAWVITRGLLKQLGGEPDYTASIAGAIANGDLSVNIDTASSDKDSLLVEIKEMRNSLVEIVGQVRQGTETIGTASREIAAGNIDLSSRTEMQASSLEKTASAMEELTSTVKQNADNAREANQLAASASDVALKGGQVVSQVVDTMSSINESANKIVDIIGVIDGIAFQTNILALNAAVEAARAGEQGRGFAVVASEVRNLAQRSAGAAKEIKSLIGDSVEKVERGSKLVGQAGVTMDEVVASVRRVTDIMSEIASASQEQSAGIEQVNQSIIEMDAMTQQNAALVEEAAAAAQSLQDQAGELSRVVSIFKLDAETEYALNAAKPAVTQTAVAVVPKAPAKRPAAAKAAKPAPAAAPKKVVAATAGSDEWEEF</sequence>
<comment type="subcellular location">
    <subcellularLocation>
        <location evidence="1">Membrane</location>
    </subcellularLocation>
</comment>
<dbReference type="FunFam" id="1.10.287.950:FF:000001">
    <property type="entry name" value="Methyl-accepting chemotaxis sensory transducer"/>
    <property type="match status" value="1"/>
</dbReference>
<organism evidence="8 9">
    <name type="scientific">Massilia eburnea</name>
    <dbReference type="NCBI Taxonomy" id="1776165"/>
    <lineage>
        <taxon>Bacteria</taxon>
        <taxon>Pseudomonadati</taxon>
        <taxon>Pseudomonadota</taxon>
        <taxon>Betaproteobacteria</taxon>
        <taxon>Burkholderiales</taxon>
        <taxon>Oxalobacteraceae</taxon>
        <taxon>Telluria group</taxon>
        <taxon>Massilia</taxon>
    </lineage>
</organism>
<feature type="transmembrane region" description="Helical" evidence="6">
    <location>
        <begin position="187"/>
        <end position="207"/>
    </location>
</feature>
<evidence type="ECO:0000256" key="4">
    <source>
        <dbReference type="PROSITE-ProRule" id="PRU00284"/>
    </source>
</evidence>
<evidence type="ECO:0000256" key="1">
    <source>
        <dbReference type="ARBA" id="ARBA00004370"/>
    </source>
</evidence>
<evidence type="ECO:0000256" key="2">
    <source>
        <dbReference type="ARBA" id="ARBA00022481"/>
    </source>
</evidence>
<dbReference type="SMART" id="SM00283">
    <property type="entry name" value="MA"/>
    <property type="match status" value="1"/>
</dbReference>
<comment type="similarity">
    <text evidence="3">Belongs to the methyl-accepting chemotaxis (MCP) protein family.</text>
</comment>
<dbReference type="GO" id="GO:0005886">
    <property type="term" value="C:plasma membrane"/>
    <property type="evidence" value="ECO:0007669"/>
    <property type="project" value="TreeGrafter"/>
</dbReference>
<dbReference type="OrthoDB" id="5441488at2"/>
<dbReference type="PANTHER" id="PTHR43531:SF14">
    <property type="entry name" value="METHYL-ACCEPTING CHEMOTAXIS PROTEIN I-RELATED"/>
    <property type="match status" value="1"/>
</dbReference>
<name>A0A6L6QP51_9BURK</name>
<dbReference type="InterPro" id="IPR004090">
    <property type="entry name" value="Chemotax_Me-accpt_rcpt"/>
</dbReference>
<dbReference type="InterPro" id="IPR024478">
    <property type="entry name" value="HlyB_4HB_MCP"/>
</dbReference>
<dbReference type="AlphaFoldDB" id="A0A6L6QP51"/>
<dbReference type="PANTHER" id="PTHR43531">
    <property type="entry name" value="PROTEIN ICFG"/>
    <property type="match status" value="1"/>
</dbReference>
<keyword evidence="4" id="KW-0807">Transducer</keyword>
<dbReference type="GO" id="GO:0006935">
    <property type="term" value="P:chemotaxis"/>
    <property type="evidence" value="ECO:0007669"/>
    <property type="project" value="InterPro"/>
</dbReference>